<evidence type="ECO:0000313" key="1">
    <source>
        <dbReference type="EMBL" id="KAK9503826.1"/>
    </source>
</evidence>
<reference evidence="1 2" key="1">
    <citation type="submission" date="2022-12" db="EMBL/GenBank/DDBJ databases">
        <title>Chromosome-level genome assembly of true bugs.</title>
        <authorList>
            <person name="Ma L."/>
            <person name="Li H."/>
        </authorList>
    </citation>
    <scope>NUCLEOTIDE SEQUENCE [LARGE SCALE GENOMIC DNA]</scope>
    <source>
        <strain evidence="1">Lab_2022b</strain>
    </source>
</reference>
<evidence type="ECO:0000313" key="2">
    <source>
        <dbReference type="Proteomes" id="UP001461498"/>
    </source>
</evidence>
<sequence length="68" mass="8150">MQYARLIYSELARRRALSVPPVRVSEDFGHIIMICLKYARERKRLFNTIYKLITPLFNFCTNAFSCFR</sequence>
<gene>
    <name evidence="1" type="ORF">O3M35_010301</name>
</gene>
<comment type="caution">
    <text evidence="1">The sequence shown here is derived from an EMBL/GenBank/DDBJ whole genome shotgun (WGS) entry which is preliminary data.</text>
</comment>
<protein>
    <submittedName>
        <fullName evidence="1">Uncharacterized protein</fullName>
    </submittedName>
</protein>
<organism evidence="1 2">
    <name type="scientific">Rhynocoris fuscipes</name>
    <dbReference type="NCBI Taxonomy" id="488301"/>
    <lineage>
        <taxon>Eukaryota</taxon>
        <taxon>Metazoa</taxon>
        <taxon>Ecdysozoa</taxon>
        <taxon>Arthropoda</taxon>
        <taxon>Hexapoda</taxon>
        <taxon>Insecta</taxon>
        <taxon>Pterygota</taxon>
        <taxon>Neoptera</taxon>
        <taxon>Paraneoptera</taxon>
        <taxon>Hemiptera</taxon>
        <taxon>Heteroptera</taxon>
        <taxon>Panheteroptera</taxon>
        <taxon>Cimicomorpha</taxon>
        <taxon>Reduviidae</taxon>
        <taxon>Harpactorinae</taxon>
        <taxon>Harpactorini</taxon>
        <taxon>Rhynocoris</taxon>
    </lineage>
</organism>
<accession>A0AAW1CYE2</accession>
<keyword evidence="2" id="KW-1185">Reference proteome</keyword>
<name>A0AAW1CYE2_9HEMI</name>
<dbReference type="Proteomes" id="UP001461498">
    <property type="component" value="Unassembled WGS sequence"/>
</dbReference>
<proteinExistence type="predicted"/>
<dbReference type="EMBL" id="JAPXFL010000007">
    <property type="protein sequence ID" value="KAK9503826.1"/>
    <property type="molecule type" value="Genomic_DNA"/>
</dbReference>
<dbReference type="AlphaFoldDB" id="A0AAW1CYE2"/>